<feature type="compositionally biased region" description="Basic residues" evidence="5">
    <location>
        <begin position="217"/>
        <end position="226"/>
    </location>
</feature>
<keyword evidence="3 4" id="KW-0727">SH2 domain</keyword>
<dbReference type="SMART" id="SM00252">
    <property type="entry name" value="SH2"/>
    <property type="match status" value="1"/>
</dbReference>
<dbReference type="InterPro" id="IPR013625">
    <property type="entry name" value="PTB"/>
</dbReference>
<gene>
    <name evidence="7" type="ORF">Anapl_12187</name>
</gene>
<keyword evidence="8" id="KW-1185">Reference proteome</keyword>
<feature type="region of interest" description="Disordered" evidence="5">
    <location>
        <begin position="1"/>
        <end position="53"/>
    </location>
</feature>
<protein>
    <submittedName>
        <fullName evidence="7">Tensin-4</fullName>
    </submittedName>
</protein>
<comment type="subcellular location">
    <subcellularLocation>
        <location evidence="1">Cell junction</location>
        <location evidence="1">Focal adhesion</location>
    </subcellularLocation>
</comment>
<dbReference type="InterPro" id="IPR051484">
    <property type="entry name" value="Tensin_PTEN_phosphatase"/>
</dbReference>
<organism evidence="7 8">
    <name type="scientific">Anas platyrhynchos</name>
    <name type="common">Mallard</name>
    <name type="synonym">Anas boschas</name>
    <dbReference type="NCBI Taxonomy" id="8839"/>
    <lineage>
        <taxon>Eukaryota</taxon>
        <taxon>Metazoa</taxon>
        <taxon>Chordata</taxon>
        <taxon>Craniata</taxon>
        <taxon>Vertebrata</taxon>
        <taxon>Euteleostomi</taxon>
        <taxon>Archelosauria</taxon>
        <taxon>Archosauria</taxon>
        <taxon>Dinosauria</taxon>
        <taxon>Saurischia</taxon>
        <taxon>Theropoda</taxon>
        <taxon>Coelurosauria</taxon>
        <taxon>Aves</taxon>
        <taxon>Neognathae</taxon>
        <taxon>Galloanserae</taxon>
        <taxon>Anseriformes</taxon>
        <taxon>Anatidae</taxon>
        <taxon>Anatinae</taxon>
        <taxon>Anas</taxon>
    </lineage>
</organism>
<dbReference type="InterPro" id="IPR036860">
    <property type="entry name" value="SH2_dom_sf"/>
</dbReference>
<dbReference type="SUPFAM" id="SSF50729">
    <property type="entry name" value="PH domain-like"/>
    <property type="match status" value="1"/>
</dbReference>
<dbReference type="PANTHER" id="PTHR45734">
    <property type="entry name" value="TENSIN"/>
    <property type="match status" value="1"/>
</dbReference>
<feature type="compositionally biased region" description="Low complexity" evidence="5">
    <location>
        <begin position="507"/>
        <end position="517"/>
    </location>
</feature>
<evidence type="ECO:0000256" key="2">
    <source>
        <dbReference type="ARBA" id="ARBA00007881"/>
    </source>
</evidence>
<evidence type="ECO:0000256" key="5">
    <source>
        <dbReference type="SAM" id="MobiDB-lite"/>
    </source>
</evidence>
<dbReference type="InterPro" id="IPR006020">
    <property type="entry name" value="PTB/PI_dom"/>
</dbReference>
<dbReference type="AlphaFoldDB" id="R0KKS4"/>
<dbReference type="Pfam" id="PF00017">
    <property type="entry name" value="SH2"/>
    <property type="match status" value="1"/>
</dbReference>
<dbReference type="EMBL" id="KB745531">
    <property type="protein sequence ID" value="EOA93768.1"/>
    <property type="molecule type" value="Genomic_DNA"/>
</dbReference>
<dbReference type="Gene3D" id="2.30.29.30">
    <property type="entry name" value="Pleckstrin-homology domain (PH domain)/Phosphotyrosine-binding domain (PTB)"/>
    <property type="match status" value="1"/>
</dbReference>
<evidence type="ECO:0000313" key="8">
    <source>
        <dbReference type="Proteomes" id="UP000296049"/>
    </source>
</evidence>
<accession>R0KKS4</accession>
<dbReference type="Gene3D" id="3.30.505.10">
    <property type="entry name" value="SH2 domain"/>
    <property type="match status" value="1"/>
</dbReference>
<dbReference type="Proteomes" id="UP000296049">
    <property type="component" value="Unassembled WGS sequence"/>
</dbReference>
<sequence length="966" mass="102309">MLVRGHRGHAASGAGREGARWRHGEGTQSIWPRSADVAPEPFEGDQHKAPRGGRIPRASILLGRCGTSCRGSARWLLRISVGEIHQKQTENTLPLGAQLQGVLAVCRNGRLLEHEYTQRSAMPSSPLRAPPAGSGHGPAAGPVGPPPFGSPDPQSSFFGFLLGRKSLQLQPEVADARAASHGPERKDALIHGQSPGSALTAAVAESGAPANTTVSRAAKKKKKGSRKKESSRGAAAGAIQQPLREEGAGLAARSSVYPGTTSKMHGNGFPNPAAFSEIMLLKTAPPGDCREAACGLGGGKNPCWFEPRTAEEEKFVGAGNGAAVREVWSRRAMSQVIQNHVLRVGQTVHIPSREDSKCLHAAGYAGCSALPASYCYYSTGSWADPKAVGWVPHGTPAGAQGQQETSLERAGVPRQPQQQQQGDAGTEPDAHLGSPTLDISIESLNKLILEIDPTFQPLKCKPVKDTAQPASQGDVTATKKHEPEVIDIKYIEMTPARAKCTEVLQGSSSPFSRSPQSHGFLPPKGAPRGNYTNGSVVFSSPAGPESPRLAPPGWAGFQNCSKASESIAVPLHCAAGQQDSISYGPGALGTSPGFDNLLKPVHVVRAQQRTSGVSQLSMSPSSDTSYVFGSTHSLHNDDFDAACPSPAGSMGSPQPPSPGISPVSGLGGMNNALSAPALSCVADSPLGAGQPTMKFVMDTSKFWFKPSISRDRAIQLLKDKEPGTFVVRDSTSYRGSFGLAMKVPGSPSGTQTAAALTPALTLSLVSLEGEDSSELVRHFLIESSAKGVHLKGASEELYFGSLSAFVYQHAITPLALPCKLCIPTRDLADEDSPDCAPEPALSLLKKSAECNVLYLSSKAISSTFELETLPTPTLVHFKVTEQGITLTDIQRKVFFRRHYPLATVRFCGMDPENRKWQKYCKASRIFGFVAKNQTDSENLCHLFAEYDPVQPASLVIDLVSRLLPGL</sequence>
<feature type="region of interest" description="Disordered" evidence="5">
    <location>
        <begin position="506"/>
        <end position="526"/>
    </location>
</feature>
<evidence type="ECO:0000256" key="1">
    <source>
        <dbReference type="ARBA" id="ARBA00004246"/>
    </source>
</evidence>
<dbReference type="GO" id="GO:0005925">
    <property type="term" value="C:focal adhesion"/>
    <property type="evidence" value="ECO:0007669"/>
    <property type="project" value="UniProtKB-SubCell"/>
</dbReference>
<proteinExistence type="inferred from homology"/>
<comment type="similarity">
    <text evidence="2">Belongs to the PTEN phosphatase protein family.</text>
</comment>
<feature type="region of interest" description="Disordered" evidence="5">
    <location>
        <begin position="118"/>
        <end position="155"/>
    </location>
</feature>
<feature type="region of interest" description="Disordered" evidence="5">
    <location>
        <begin position="393"/>
        <end position="436"/>
    </location>
</feature>
<dbReference type="InterPro" id="IPR011993">
    <property type="entry name" value="PH-like_dom_sf"/>
</dbReference>
<dbReference type="PROSITE" id="PS50001">
    <property type="entry name" value="SH2"/>
    <property type="match status" value="1"/>
</dbReference>
<evidence type="ECO:0000256" key="4">
    <source>
        <dbReference type="PROSITE-ProRule" id="PRU00191"/>
    </source>
</evidence>
<dbReference type="PANTHER" id="PTHR45734:SF6">
    <property type="entry name" value="TENSIN-4"/>
    <property type="match status" value="1"/>
</dbReference>
<dbReference type="Pfam" id="PF08416">
    <property type="entry name" value="PTB"/>
    <property type="match status" value="1"/>
</dbReference>
<feature type="compositionally biased region" description="Low complexity" evidence="5">
    <location>
        <begin position="130"/>
        <end position="142"/>
    </location>
</feature>
<reference evidence="8" key="1">
    <citation type="journal article" date="2013" name="Nat. Genet.">
        <title>The duck genome and transcriptome provide insight into an avian influenza virus reservoir species.</title>
        <authorList>
            <person name="Huang Y."/>
            <person name="Li Y."/>
            <person name="Burt D.W."/>
            <person name="Chen H."/>
            <person name="Zhang Y."/>
            <person name="Qian W."/>
            <person name="Kim H."/>
            <person name="Gan S."/>
            <person name="Zhao Y."/>
            <person name="Li J."/>
            <person name="Yi K."/>
            <person name="Feng H."/>
            <person name="Zhu P."/>
            <person name="Li B."/>
            <person name="Liu Q."/>
            <person name="Fairley S."/>
            <person name="Magor K.E."/>
            <person name="Du Z."/>
            <person name="Hu X."/>
            <person name="Goodman L."/>
            <person name="Tafer H."/>
            <person name="Vignal A."/>
            <person name="Lee T."/>
            <person name="Kim K.W."/>
            <person name="Sheng Z."/>
            <person name="An Y."/>
            <person name="Searle S."/>
            <person name="Herrero J."/>
            <person name="Groenen M.A."/>
            <person name="Crooijmans R.P."/>
            <person name="Faraut T."/>
            <person name="Cai Q."/>
            <person name="Webster R.G."/>
            <person name="Aldridge J.R."/>
            <person name="Warren W.C."/>
            <person name="Bartschat S."/>
            <person name="Kehr S."/>
            <person name="Marz M."/>
            <person name="Stadler P.F."/>
            <person name="Smith J."/>
            <person name="Kraus R.H."/>
            <person name="Zhao Y."/>
            <person name="Ren L."/>
            <person name="Fei J."/>
            <person name="Morisson M."/>
            <person name="Kaiser P."/>
            <person name="Griffin D.K."/>
            <person name="Rao M."/>
            <person name="Pitel F."/>
            <person name="Wang J."/>
            <person name="Li N."/>
        </authorList>
    </citation>
    <scope>NUCLEOTIDE SEQUENCE [LARGE SCALE GENOMIC DNA]</scope>
</reference>
<dbReference type="SUPFAM" id="SSF55550">
    <property type="entry name" value="SH2 domain"/>
    <property type="match status" value="1"/>
</dbReference>
<evidence type="ECO:0000313" key="7">
    <source>
        <dbReference type="EMBL" id="EOA93768.1"/>
    </source>
</evidence>
<dbReference type="InterPro" id="IPR033929">
    <property type="entry name" value="Tensin_PTB"/>
</dbReference>
<evidence type="ECO:0000256" key="3">
    <source>
        <dbReference type="ARBA" id="ARBA00022999"/>
    </source>
</evidence>
<feature type="region of interest" description="Disordered" evidence="5">
    <location>
        <begin position="172"/>
        <end position="251"/>
    </location>
</feature>
<feature type="domain" description="SH2" evidence="6">
    <location>
        <begin position="703"/>
        <end position="824"/>
    </location>
</feature>
<name>R0KKS4_ANAPL</name>
<dbReference type="SMART" id="SM00462">
    <property type="entry name" value="PTB"/>
    <property type="match status" value="1"/>
</dbReference>
<dbReference type="InterPro" id="IPR000980">
    <property type="entry name" value="SH2"/>
</dbReference>
<evidence type="ECO:0000259" key="6">
    <source>
        <dbReference type="PROSITE" id="PS50001"/>
    </source>
</evidence>
<dbReference type="CDD" id="cd01213">
    <property type="entry name" value="PTB_tensin"/>
    <property type="match status" value="1"/>
</dbReference>